<protein>
    <submittedName>
        <fullName evidence="1">Aluminum-activated malate transporter 9</fullName>
    </submittedName>
</protein>
<evidence type="ECO:0000313" key="1">
    <source>
        <dbReference type="EMBL" id="KAE8709162.1"/>
    </source>
</evidence>
<comment type="caution">
    <text evidence="1">The sequence shown here is derived from an EMBL/GenBank/DDBJ whole genome shotgun (WGS) entry which is preliminary data.</text>
</comment>
<dbReference type="EMBL" id="VEPZ02000937">
    <property type="protein sequence ID" value="KAE8709162.1"/>
    <property type="molecule type" value="Genomic_DNA"/>
</dbReference>
<reference evidence="1" key="1">
    <citation type="submission" date="2019-09" db="EMBL/GenBank/DDBJ databases">
        <title>Draft genome information of white flower Hibiscus syriacus.</title>
        <authorList>
            <person name="Kim Y.-M."/>
        </authorList>
    </citation>
    <scope>NUCLEOTIDE SEQUENCE [LARGE SCALE GENOMIC DNA]</scope>
    <source>
        <strain evidence="1">YM2019G1</strain>
    </source>
</reference>
<dbReference type="PANTHER" id="PTHR46971">
    <property type="entry name" value="CALCINEURIN B SUBUNIT (PROTEIN PHOSPHATASE 2B REGULATORY SUBUNIT)-LIKE PROTEIN"/>
    <property type="match status" value="1"/>
</dbReference>
<dbReference type="AlphaFoldDB" id="A0A6A3B1R2"/>
<dbReference type="SUPFAM" id="SSF47473">
    <property type="entry name" value="EF-hand"/>
    <property type="match status" value="1"/>
</dbReference>
<dbReference type="PANTHER" id="PTHR46971:SF1">
    <property type="entry name" value="CALCINEURIN B SUBUNIT (PROTEIN PHOSPHATASE 2B REGULATORY SUBUNIT)-LIKE PROTEIN"/>
    <property type="match status" value="1"/>
</dbReference>
<evidence type="ECO:0000313" key="2">
    <source>
        <dbReference type="Proteomes" id="UP000436088"/>
    </source>
</evidence>
<dbReference type="Proteomes" id="UP000436088">
    <property type="component" value="Unassembled WGS sequence"/>
</dbReference>
<dbReference type="InterPro" id="IPR011992">
    <property type="entry name" value="EF-hand-dom_pair"/>
</dbReference>
<dbReference type="Gene3D" id="1.10.238.10">
    <property type="entry name" value="EF-hand"/>
    <property type="match status" value="1"/>
</dbReference>
<gene>
    <name evidence="1" type="ORF">F3Y22_tig00110332pilonHSYRG01025</name>
</gene>
<organism evidence="1 2">
    <name type="scientific">Hibiscus syriacus</name>
    <name type="common">Rose of Sharon</name>
    <dbReference type="NCBI Taxonomy" id="106335"/>
    <lineage>
        <taxon>Eukaryota</taxon>
        <taxon>Viridiplantae</taxon>
        <taxon>Streptophyta</taxon>
        <taxon>Embryophyta</taxon>
        <taxon>Tracheophyta</taxon>
        <taxon>Spermatophyta</taxon>
        <taxon>Magnoliopsida</taxon>
        <taxon>eudicotyledons</taxon>
        <taxon>Gunneridae</taxon>
        <taxon>Pentapetalae</taxon>
        <taxon>rosids</taxon>
        <taxon>malvids</taxon>
        <taxon>Malvales</taxon>
        <taxon>Malvaceae</taxon>
        <taxon>Malvoideae</taxon>
        <taxon>Hibiscus</taxon>
    </lineage>
</organism>
<keyword evidence="2" id="KW-1185">Reference proteome</keyword>
<name>A0A6A3B1R2_HIBSY</name>
<proteinExistence type="predicted"/>
<accession>A0A6A3B1R2</accession>
<sequence>MGNTSSMLTQYEIEEVRVLQLSMFCELDGNGCISSDEMLSVPEFAMNPVFKRVVEMVDGFNFKDFVAFLSAFSPKANQYQKAQREASN</sequence>